<evidence type="ECO:0000256" key="2">
    <source>
        <dbReference type="ARBA" id="ARBA00005811"/>
    </source>
</evidence>
<keyword evidence="5 8" id="KW-1133">Transmembrane helix</keyword>
<dbReference type="GO" id="GO:0015031">
    <property type="term" value="P:protein transport"/>
    <property type="evidence" value="ECO:0007669"/>
    <property type="project" value="UniProtKB-KW"/>
</dbReference>
<organism evidence="9 10">
    <name type="scientific">Candidatus Fischerbacteria bacterium RBG_13_37_8</name>
    <dbReference type="NCBI Taxonomy" id="1817863"/>
    <lineage>
        <taxon>Bacteria</taxon>
        <taxon>Candidatus Fischeribacteriota</taxon>
    </lineage>
</organism>
<dbReference type="Gene3D" id="3.30.420.270">
    <property type="match status" value="1"/>
</dbReference>
<dbReference type="EMBL" id="MFGW01000022">
    <property type="protein sequence ID" value="OGF68097.1"/>
    <property type="molecule type" value="Genomic_DNA"/>
</dbReference>
<reference evidence="9 10" key="1">
    <citation type="journal article" date="2016" name="Nat. Commun.">
        <title>Thousands of microbial genomes shed light on interconnected biogeochemical processes in an aquifer system.</title>
        <authorList>
            <person name="Anantharaman K."/>
            <person name="Brown C.T."/>
            <person name="Hug L.A."/>
            <person name="Sharon I."/>
            <person name="Castelle C.J."/>
            <person name="Probst A.J."/>
            <person name="Thomas B.C."/>
            <person name="Singh A."/>
            <person name="Wilkins M.J."/>
            <person name="Karaoz U."/>
            <person name="Brodie E.L."/>
            <person name="Williams K.H."/>
            <person name="Hubbard S.S."/>
            <person name="Banfield J.F."/>
        </authorList>
    </citation>
    <scope>NUCLEOTIDE SEQUENCE [LARGE SCALE GENOMIC DNA]</scope>
</reference>
<dbReference type="Proteomes" id="UP000178943">
    <property type="component" value="Unassembled WGS sequence"/>
</dbReference>
<evidence type="ECO:0000313" key="10">
    <source>
        <dbReference type="Proteomes" id="UP000178943"/>
    </source>
</evidence>
<accession>A0A1F5VXU3</accession>
<evidence type="ECO:0000256" key="5">
    <source>
        <dbReference type="ARBA" id="ARBA00022989"/>
    </source>
</evidence>
<evidence type="ECO:0000256" key="6">
    <source>
        <dbReference type="ARBA" id="ARBA00023136"/>
    </source>
</evidence>
<protein>
    <recommendedName>
        <fullName evidence="11">Biopolymer transporter ExbD</fullName>
    </recommendedName>
</protein>
<name>A0A1F5VXU3_9BACT</name>
<sequence length="147" mass="16516">MKLALRKKLGSEIPTASMADIAFLLIIFFMITGIFALTKGPSFAPPKEDDALMIKPEEAIYIHLSSEGGISVDQKPMELNQIKNYISSKLAQNPTEPVIIDTHPECVYGRMVDVFDVLKQLKVKNISIPSRQDRENWALFGIEFGYQ</sequence>
<dbReference type="PANTHER" id="PTHR30558">
    <property type="entry name" value="EXBD MEMBRANE COMPONENT OF PMF-DRIVEN MACROMOLECULE IMPORT SYSTEM"/>
    <property type="match status" value="1"/>
</dbReference>
<dbReference type="AlphaFoldDB" id="A0A1F5VXU3"/>
<comment type="similarity">
    <text evidence="2 7">Belongs to the ExbD/TolR family.</text>
</comment>
<dbReference type="GO" id="GO:0005886">
    <property type="term" value="C:plasma membrane"/>
    <property type="evidence" value="ECO:0007669"/>
    <property type="project" value="UniProtKB-SubCell"/>
</dbReference>
<evidence type="ECO:0000256" key="4">
    <source>
        <dbReference type="ARBA" id="ARBA00022692"/>
    </source>
</evidence>
<dbReference type="STRING" id="1817863.A2Y62_05685"/>
<keyword evidence="4 7" id="KW-0812">Transmembrane</keyword>
<feature type="transmembrane region" description="Helical" evidence="8">
    <location>
        <begin position="21"/>
        <end position="38"/>
    </location>
</feature>
<evidence type="ECO:0000256" key="7">
    <source>
        <dbReference type="RuleBase" id="RU003879"/>
    </source>
</evidence>
<keyword evidence="6 8" id="KW-0472">Membrane</keyword>
<keyword evidence="7" id="KW-0813">Transport</keyword>
<dbReference type="InterPro" id="IPR003400">
    <property type="entry name" value="ExbD"/>
</dbReference>
<dbReference type="Pfam" id="PF02472">
    <property type="entry name" value="ExbD"/>
    <property type="match status" value="1"/>
</dbReference>
<evidence type="ECO:0008006" key="11">
    <source>
        <dbReference type="Google" id="ProtNLM"/>
    </source>
</evidence>
<evidence type="ECO:0000256" key="8">
    <source>
        <dbReference type="SAM" id="Phobius"/>
    </source>
</evidence>
<keyword evidence="7" id="KW-0653">Protein transport</keyword>
<evidence type="ECO:0000256" key="3">
    <source>
        <dbReference type="ARBA" id="ARBA00022475"/>
    </source>
</evidence>
<dbReference type="PANTHER" id="PTHR30558:SF3">
    <property type="entry name" value="BIOPOLYMER TRANSPORT PROTEIN EXBD-RELATED"/>
    <property type="match status" value="1"/>
</dbReference>
<evidence type="ECO:0000256" key="1">
    <source>
        <dbReference type="ARBA" id="ARBA00004162"/>
    </source>
</evidence>
<comment type="subcellular location">
    <subcellularLocation>
        <location evidence="1">Cell membrane</location>
        <topology evidence="1">Single-pass membrane protein</topology>
    </subcellularLocation>
    <subcellularLocation>
        <location evidence="7">Cell membrane</location>
        <topology evidence="7">Single-pass type II membrane protein</topology>
    </subcellularLocation>
</comment>
<dbReference type="GO" id="GO:0022857">
    <property type="term" value="F:transmembrane transporter activity"/>
    <property type="evidence" value="ECO:0007669"/>
    <property type="project" value="InterPro"/>
</dbReference>
<evidence type="ECO:0000313" key="9">
    <source>
        <dbReference type="EMBL" id="OGF68097.1"/>
    </source>
</evidence>
<proteinExistence type="inferred from homology"/>
<keyword evidence="3" id="KW-1003">Cell membrane</keyword>
<gene>
    <name evidence="9" type="ORF">A2Y62_05685</name>
</gene>
<comment type="caution">
    <text evidence="9">The sequence shown here is derived from an EMBL/GenBank/DDBJ whole genome shotgun (WGS) entry which is preliminary data.</text>
</comment>